<proteinExistence type="predicted"/>
<protein>
    <submittedName>
        <fullName evidence="1">Uncharacterized protein</fullName>
    </submittedName>
</protein>
<dbReference type="AlphaFoldDB" id="A0A1C0B5W1"/>
<dbReference type="OrthoDB" id="5365961at2"/>
<dbReference type="STRING" id="544718.AAX25_01487"/>
<dbReference type="Proteomes" id="UP000093281">
    <property type="component" value="Unassembled WGS sequence"/>
</dbReference>
<dbReference type="EMBL" id="LCUJ01000006">
    <property type="protein sequence ID" value="OCL98418.1"/>
    <property type="molecule type" value="Genomic_DNA"/>
</dbReference>
<comment type="caution">
    <text evidence="1">The sequence shown here is derived from an EMBL/GenBank/DDBJ whole genome shotgun (WGS) entry which is preliminary data.</text>
</comment>
<gene>
    <name evidence="1" type="ORF">AAX29_01657</name>
</gene>
<evidence type="ECO:0000313" key="1">
    <source>
        <dbReference type="EMBL" id="OCL98418.1"/>
    </source>
</evidence>
<sequence length="220" mass="24423">MAYILSSLIAIAAAIIIFLTKYDADDSTFLTKLELAEKSFKIINDNYTPLYNDFTTMNFATLYANDNLPANISAVGNNANIVSSNGASYGSVEKDIKANILKAFQEENKTEIDKYTTTILILPNQRDIRYQLLPIVSGDKSRQGLDITASSGTGYKIIVDFSLDKTLLNKSAFTENRYKEICQNELFGDFFTDYSSINQNFNLVLGGSKSDGKIACIVYK</sequence>
<reference evidence="2" key="1">
    <citation type="submission" date="2015-05" db="EMBL/GenBank/DDBJ databases">
        <authorList>
            <person name="Rovetto F."/>
            <person name="Cocolin L."/>
            <person name="Illeghems K."/>
            <person name="Van Nieuwerburgh F."/>
            <person name="Houf K."/>
        </authorList>
    </citation>
    <scope>NUCLEOTIDE SEQUENCE [LARGE SCALE GENOMIC DNA]</scope>
    <source>
        <strain evidence="2">DU22</strain>
    </source>
</reference>
<accession>A0A1C0B5W1</accession>
<name>A0A1C0B5W1_9BACT</name>
<organism evidence="1 2">
    <name type="scientific">Aliarcobacter thereius</name>
    <dbReference type="NCBI Taxonomy" id="544718"/>
    <lineage>
        <taxon>Bacteria</taxon>
        <taxon>Pseudomonadati</taxon>
        <taxon>Campylobacterota</taxon>
        <taxon>Epsilonproteobacteria</taxon>
        <taxon>Campylobacterales</taxon>
        <taxon>Arcobacteraceae</taxon>
        <taxon>Aliarcobacter</taxon>
    </lineage>
</organism>
<evidence type="ECO:0000313" key="2">
    <source>
        <dbReference type="Proteomes" id="UP000093281"/>
    </source>
</evidence>
<dbReference type="RefSeq" id="WP_066186927.1">
    <property type="nucleotide sequence ID" value="NZ_LCUJ01000006.1"/>
</dbReference>